<keyword evidence="3" id="KW-1185">Reference proteome</keyword>
<feature type="region of interest" description="Disordered" evidence="1">
    <location>
        <begin position="1"/>
        <end position="30"/>
    </location>
</feature>
<reference evidence="2 3" key="1">
    <citation type="submission" date="2015-01" db="EMBL/GenBank/DDBJ databases">
        <title>Enhanced salinomycin production by adjusting the supply of polyketide extender units in Streptomyce albus DSM 41398.</title>
        <authorList>
            <person name="Lu C."/>
        </authorList>
    </citation>
    <scope>NUCLEOTIDE SEQUENCE [LARGE SCALE GENOMIC DNA]</scope>
    <source>
        <strain evidence="3">ATCC 21838 / DSM 41398 / FERM P-419 / JCM 4703 / NBRC 107858</strain>
    </source>
</reference>
<organism evidence="2 3">
    <name type="scientific">Streptomyces albus (strain ATCC 21838 / DSM 41398 / FERM P-419 / JCM 4703 / NBRC 107858)</name>
    <dbReference type="NCBI Taxonomy" id="1081613"/>
    <lineage>
        <taxon>Bacteria</taxon>
        <taxon>Bacillati</taxon>
        <taxon>Actinomycetota</taxon>
        <taxon>Actinomycetes</taxon>
        <taxon>Kitasatosporales</taxon>
        <taxon>Streptomycetaceae</taxon>
        <taxon>Streptomyces</taxon>
    </lineage>
</organism>
<dbReference type="Proteomes" id="UP000031523">
    <property type="component" value="Chromosome"/>
</dbReference>
<evidence type="ECO:0000313" key="2">
    <source>
        <dbReference type="EMBL" id="AJE82006.1"/>
    </source>
</evidence>
<evidence type="ECO:0000313" key="3">
    <source>
        <dbReference type="Proteomes" id="UP000031523"/>
    </source>
</evidence>
<protein>
    <submittedName>
        <fullName evidence="2">Uncharacterized protein</fullName>
    </submittedName>
</protein>
<proteinExistence type="predicted"/>
<name>A0A0B5ETD6_STRA4</name>
<gene>
    <name evidence="2" type="ORF">SLNWT_1630</name>
</gene>
<dbReference type="KEGG" id="sals:SLNWT_1630"/>
<dbReference type="AlphaFoldDB" id="A0A0B5ETD6"/>
<evidence type="ECO:0000256" key="1">
    <source>
        <dbReference type="SAM" id="MobiDB-lite"/>
    </source>
</evidence>
<dbReference type="EMBL" id="CP010519">
    <property type="protein sequence ID" value="AJE82006.1"/>
    <property type="molecule type" value="Genomic_DNA"/>
</dbReference>
<accession>A0A0B5ETD6</accession>
<sequence length="632" mass="69594">MTTAPSRPGRGRSAALPSGPYEPPPAVRPTPAGFEVAFEGEDGRRKVFSLALLPLPGWHEDLAAAEAVRFGPTGTCRTLNSAEHVHNSARLLLTSLAELDEPPATAGDLRESHLLRLRMQLQNNSKSGAFLTRFGAVVTLLRCLPAGRLRPEVQDFLGRRGHVAGRSPEGLPGYSDREFTAIVTAARSDAAAIRDRIAAGERRLARVQAEGLDVFEGQDRIDAERLLRLARTGTARGIPNGRTLPPGVPGNQWRLQLARQLFLTERDVLPLLILAVAVTGRNVETIKELPAEHRVLEDRAVAVGLLKRRRSKSASRETVHWEVGPPSRQLHTPGGYYLLLHKLTTPSRLLCGTDRLWSIYAGMHGRTAKNAAYWDAKQESAGHVAPFTLRMNSLGRPTLTEWAASHGLRDDDGGPLSVRMNRIKTTVEVRTTRALGGHLPTASRTNTLDVSFRHYLKPDPRIRDWAERVMTQALTDAEDHARATTTRVLDEAAEKAMATDPHTAAKLLGTTPDKIAQARDGQLDTLVSACLDFDHGPFDDGPCRQSFLTCLRCENALVLEKHLPALLALLDRLQAELDATNVADWCRRHAVTWLILTRRVLRRFTTAQIERARQTKPSDLPLTLLDGPKEIA</sequence>